<evidence type="ECO:0000313" key="11">
    <source>
        <dbReference type="Proteomes" id="UP000039046"/>
    </source>
</evidence>
<protein>
    <recommendedName>
        <fullName evidence="12">Siderophore iron transporter</fullName>
    </recommendedName>
</protein>
<evidence type="ECO:0000313" key="10">
    <source>
        <dbReference type="EMBL" id="CEJ81463.1"/>
    </source>
</evidence>
<name>A0A0A1SMA6_9HYPO</name>
<gene>
    <name evidence="10" type="ORF">VHEMI01585</name>
</gene>
<accession>A0A0A1SMA6</accession>
<dbReference type="SUPFAM" id="SSF103473">
    <property type="entry name" value="MFS general substrate transporter"/>
    <property type="match status" value="1"/>
</dbReference>
<dbReference type="Gene3D" id="1.20.1250.20">
    <property type="entry name" value="MFS general substrate transporter like domains"/>
    <property type="match status" value="2"/>
</dbReference>
<evidence type="ECO:0000256" key="8">
    <source>
        <dbReference type="SAM" id="MobiDB-lite"/>
    </source>
</evidence>
<evidence type="ECO:0000256" key="2">
    <source>
        <dbReference type="ARBA" id="ARBA00008335"/>
    </source>
</evidence>
<proteinExistence type="inferred from homology"/>
<feature type="transmembrane region" description="Helical" evidence="9">
    <location>
        <begin position="416"/>
        <end position="437"/>
    </location>
</feature>
<feature type="transmembrane region" description="Helical" evidence="9">
    <location>
        <begin position="103"/>
        <end position="121"/>
    </location>
</feature>
<feature type="transmembrane region" description="Helical" evidence="9">
    <location>
        <begin position="155"/>
        <end position="174"/>
    </location>
</feature>
<keyword evidence="5 9" id="KW-1133">Transmembrane helix</keyword>
<feature type="transmembrane region" description="Helical" evidence="9">
    <location>
        <begin position="474"/>
        <end position="497"/>
    </location>
</feature>
<feature type="compositionally biased region" description="Low complexity" evidence="8">
    <location>
        <begin position="11"/>
        <end position="25"/>
    </location>
</feature>
<evidence type="ECO:0000256" key="4">
    <source>
        <dbReference type="ARBA" id="ARBA00022692"/>
    </source>
</evidence>
<dbReference type="OrthoDB" id="2241241at2759"/>
<feature type="transmembrane region" description="Helical" evidence="9">
    <location>
        <begin position="311"/>
        <end position="330"/>
    </location>
</feature>
<comment type="similarity">
    <text evidence="2">Belongs to the major facilitator superfamily.</text>
</comment>
<keyword evidence="3" id="KW-0813">Transport</keyword>
<keyword evidence="11" id="KW-1185">Reference proteome</keyword>
<keyword evidence="7 9" id="KW-0472">Membrane</keyword>
<dbReference type="Pfam" id="PF07690">
    <property type="entry name" value="MFS_1"/>
    <property type="match status" value="1"/>
</dbReference>
<dbReference type="InterPro" id="IPR011701">
    <property type="entry name" value="MFS"/>
</dbReference>
<keyword evidence="4 9" id="KW-0812">Transmembrane</keyword>
<comment type="subcellular location">
    <subcellularLocation>
        <location evidence="1">Membrane</location>
        <topology evidence="1">Multi-pass membrane protein</topology>
    </subcellularLocation>
</comment>
<dbReference type="AlphaFoldDB" id="A0A0A1SMA6"/>
<feature type="transmembrane region" description="Helical" evidence="9">
    <location>
        <begin position="186"/>
        <end position="206"/>
    </location>
</feature>
<feature type="transmembrane region" description="Helical" evidence="9">
    <location>
        <begin position="133"/>
        <end position="149"/>
    </location>
</feature>
<sequence length="654" mass="70857">MSSSTDSEKQPAAAAAAAISPAQPATGDAAPEKTVQPLDASKLQSKGVTRMEAIVRATKTNRTMLWIVGGSILLCAFATSLDFGTTRFYAIPASGYYKQHSTVLSTLTIVTNIIAAVSKPFIAKMSDVTSRPYMYLMTLILYVVGYIIVAASQSISAYVVGEVFVAIGYSGLGMMDDIIVADLTTLEWRGFLSSLLSTPFIINTWFSGKIVDALVSRGEWRWGYGMFAIIMPVAVGPAIICLLYLDRKARKLGVYGQTAADLLHRREKDGGDEVGHTNEEATAAEVAALAGTVEEKTWQEKLKRGLIEIDAFGLLLLGFGWSLLLLPFSLKTYAHGGWQNPSMIAMIVVGGVILIGYVVYEVNWAPVPSAPRRLVFNRTFIVCVIVEMFYFISSSIQGVYWSSYVLIAKPWSYQNWVYYNNAATLALCVFSPIAGLIQRWTHRYKTMQICGLVVKIIGVGILLDGMRATTNTGALAMSSILIGGGGSFSAVASRVASQACVPHQDVATAISLLALWTAVGRAVGGAIVAVIWSSNMPGQLKAHLPARNATDATVARMFNNIQTISKIPYNDPVRQGAIVAYRNTLYYCLVPALVLAFIPLIAALFQSNFYLGKQQNATANIGTDGQSLSDEDMNPVLPKATTKREKFIRFWAGK</sequence>
<evidence type="ECO:0000256" key="5">
    <source>
        <dbReference type="ARBA" id="ARBA00022989"/>
    </source>
</evidence>
<dbReference type="HOGENOM" id="CLU_012970_2_2_1"/>
<feature type="transmembrane region" description="Helical" evidence="9">
    <location>
        <begin position="375"/>
        <end position="396"/>
    </location>
</feature>
<feature type="region of interest" description="Disordered" evidence="8">
    <location>
        <begin position="1"/>
        <end position="36"/>
    </location>
</feature>
<evidence type="ECO:0000256" key="9">
    <source>
        <dbReference type="SAM" id="Phobius"/>
    </source>
</evidence>
<dbReference type="PANTHER" id="PTHR23501:SF58">
    <property type="entry name" value="LOW AFFINITY HEME TRANSPORTER STR3"/>
    <property type="match status" value="1"/>
</dbReference>
<dbReference type="Proteomes" id="UP000039046">
    <property type="component" value="Unassembled WGS sequence"/>
</dbReference>
<feature type="transmembrane region" description="Helical" evidence="9">
    <location>
        <begin position="226"/>
        <end position="245"/>
    </location>
</feature>
<reference evidence="10 11" key="1">
    <citation type="journal article" date="2015" name="Genome Announc.">
        <title>Draft Genome Sequence and Gene Annotation of the Entomopathogenic Fungus Verticillium hemipterigenum.</title>
        <authorList>
            <person name="Horn F."/>
            <person name="Habel A."/>
            <person name="Scharf D.H."/>
            <person name="Dworschak J."/>
            <person name="Brakhage A.A."/>
            <person name="Guthke R."/>
            <person name="Hertweck C."/>
            <person name="Linde J."/>
        </authorList>
    </citation>
    <scope>NUCLEOTIDE SEQUENCE [LARGE SCALE GENOMIC DNA]</scope>
</reference>
<feature type="transmembrane region" description="Helical" evidence="9">
    <location>
        <begin position="509"/>
        <end position="532"/>
    </location>
</feature>
<dbReference type="FunFam" id="1.20.1250.20:FF:000197">
    <property type="entry name" value="Siderophore iron transporter 1"/>
    <property type="match status" value="1"/>
</dbReference>
<dbReference type="EMBL" id="CDHN01000001">
    <property type="protein sequence ID" value="CEJ81463.1"/>
    <property type="molecule type" value="Genomic_DNA"/>
</dbReference>
<evidence type="ECO:0008006" key="12">
    <source>
        <dbReference type="Google" id="ProtNLM"/>
    </source>
</evidence>
<evidence type="ECO:0000256" key="1">
    <source>
        <dbReference type="ARBA" id="ARBA00004141"/>
    </source>
</evidence>
<organism evidence="10 11">
    <name type="scientific">[Torrubiella] hemipterigena</name>
    <dbReference type="NCBI Taxonomy" id="1531966"/>
    <lineage>
        <taxon>Eukaryota</taxon>
        <taxon>Fungi</taxon>
        <taxon>Dikarya</taxon>
        <taxon>Ascomycota</taxon>
        <taxon>Pezizomycotina</taxon>
        <taxon>Sordariomycetes</taxon>
        <taxon>Hypocreomycetidae</taxon>
        <taxon>Hypocreales</taxon>
        <taxon>Clavicipitaceae</taxon>
        <taxon>Clavicipitaceae incertae sedis</taxon>
        <taxon>'Torrubiella' clade</taxon>
    </lineage>
</organism>
<feature type="transmembrane region" description="Helical" evidence="9">
    <location>
        <begin position="342"/>
        <end position="363"/>
    </location>
</feature>
<feature type="transmembrane region" description="Helical" evidence="9">
    <location>
        <begin position="584"/>
        <end position="605"/>
    </location>
</feature>
<evidence type="ECO:0000256" key="7">
    <source>
        <dbReference type="ARBA" id="ARBA00023136"/>
    </source>
</evidence>
<dbReference type="InterPro" id="IPR036259">
    <property type="entry name" value="MFS_trans_sf"/>
</dbReference>
<evidence type="ECO:0000256" key="6">
    <source>
        <dbReference type="ARBA" id="ARBA00023065"/>
    </source>
</evidence>
<keyword evidence="6" id="KW-0406">Ion transport</keyword>
<dbReference type="GO" id="GO:0022857">
    <property type="term" value="F:transmembrane transporter activity"/>
    <property type="evidence" value="ECO:0007669"/>
    <property type="project" value="InterPro"/>
</dbReference>
<dbReference type="GO" id="GO:0006811">
    <property type="term" value="P:monoatomic ion transport"/>
    <property type="evidence" value="ECO:0007669"/>
    <property type="project" value="UniProtKB-KW"/>
</dbReference>
<dbReference type="GO" id="GO:0005886">
    <property type="term" value="C:plasma membrane"/>
    <property type="evidence" value="ECO:0007669"/>
    <property type="project" value="TreeGrafter"/>
</dbReference>
<evidence type="ECO:0000256" key="3">
    <source>
        <dbReference type="ARBA" id="ARBA00022448"/>
    </source>
</evidence>
<feature type="transmembrane region" description="Helical" evidence="9">
    <location>
        <begin position="64"/>
        <end position="83"/>
    </location>
</feature>
<dbReference type="PANTHER" id="PTHR23501">
    <property type="entry name" value="MAJOR FACILITATOR SUPERFAMILY"/>
    <property type="match status" value="1"/>
</dbReference>